<dbReference type="SMART" id="SM00409">
    <property type="entry name" value="IG"/>
    <property type="match status" value="1"/>
</dbReference>
<dbReference type="EMBL" id="KB631740">
    <property type="protein sequence ID" value="ERL85686.1"/>
    <property type="molecule type" value="Genomic_DNA"/>
</dbReference>
<dbReference type="InterPro" id="IPR013783">
    <property type="entry name" value="Ig-like_fold"/>
</dbReference>
<dbReference type="HOGENOM" id="CLU_046341_6_1_1"/>
<dbReference type="PROSITE" id="PS50835">
    <property type="entry name" value="IG_LIKE"/>
    <property type="match status" value="1"/>
</dbReference>
<dbReference type="InterPro" id="IPR003599">
    <property type="entry name" value="Ig_sub"/>
</dbReference>
<proteinExistence type="predicted"/>
<accession>N6UF82</accession>
<evidence type="ECO:0000259" key="1">
    <source>
        <dbReference type="PROSITE" id="PS50835"/>
    </source>
</evidence>
<feature type="domain" description="Ig-like" evidence="1">
    <location>
        <begin position="15"/>
        <end position="127"/>
    </location>
</feature>
<dbReference type="PANTHER" id="PTHR23279:SF4">
    <property type="entry name" value="DEFECTIVE PROBOSCIS EXTENSION RESPONSE 2, ISOFORM F-RELATED"/>
    <property type="match status" value="1"/>
</dbReference>
<dbReference type="InterPro" id="IPR037448">
    <property type="entry name" value="Zig-8"/>
</dbReference>
<dbReference type="Proteomes" id="UP000030742">
    <property type="component" value="Unassembled WGS sequence"/>
</dbReference>
<dbReference type="GO" id="GO:0050808">
    <property type="term" value="P:synapse organization"/>
    <property type="evidence" value="ECO:0007669"/>
    <property type="project" value="TreeGrafter"/>
</dbReference>
<dbReference type="OrthoDB" id="6427221at2759"/>
<dbReference type="PANTHER" id="PTHR23279">
    <property type="entry name" value="DEFECTIVE PROBOSCIS EXTENSION RESPONSE DPR -RELATED"/>
    <property type="match status" value="1"/>
</dbReference>
<dbReference type="SUPFAM" id="SSF48726">
    <property type="entry name" value="Immunoglobulin"/>
    <property type="match status" value="1"/>
</dbReference>
<evidence type="ECO:0000313" key="2">
    <source>
        <dbReference type="EMBL" id="ENN80400.1"/>
    </source>
</evidence>
<dbReference type="OMA" id="TVFWYKD"/>
<dbReference type="GO" id="GO:0032589">
    <property type="term" value="C:neuron projection membrane"/>
    <property type="evidence" value="ECO:0007669"/>
    <property type="project" value="TreeGrafter"/>
</dbReference>
<reference evidence="2 4" key="1">
    <citation type="journal article" date="2013" name="Genome Biol.">
        <title>Draft genome of the mountain pine beetle, Dendroctonus ponderosae Hopkins, a major forest pest.</title>
        <authorList>
            <person name="Keeling C.I."/>
            <person name="Yuen M.M."/>
            <person name="Liao N.Y."/>
            <person name="Docking T.R."/>
            <person name="Chan S.K."/>
            <person name="Taylor G.A."/>
            <person name="Palmquist D.L."/>
            <person name="Jackman S.D."/>
            <person name="Nguyen A."/>
            <person name="Li M."/>
            <person name="Henderson H."/>
            <person name="Janes J.K."/>
            <person name="Zhao Y."/>
            <person name="Pandoh P."/>
            <person name="Moore R."/>
            <person name="Sperling F.A."/>
            <person name="Huber D.P."/>
            <person name="Birol I."/>
            <person name="Jones S.J."/>
            <person name="Bohlmann J."/>
        </authorList>
    </citation>
    <scope>NUCLEOTIDE SEQUENCE</scope>
</reference>
<evidence type="ECO:0000313" key="3">
    <source>
        <dbReference type="EMBL" id="ERL85686.1"/>
    </source>
</evidence>
<name>N6UF82_DENPD</name>
<dbReference type="InterPro" id="IPR007110">
    <property type="entry name" value="Ig-like_dom"/>
</dbReference>
<sequence length="164" mass="18339">MRDSGIYECQVNTEPKMSLPFRLNVVEAKATILGSADLHVREGSSVTFICKVNQGPHDLNTVFWYKDGNLLQPIENNQFQRITVQNAWKDSLTSQLHINRVNWSDSGKYSCVPTIAQPADTNLYVITGEHPAAMYHGNRNSSATISSELDIFTALTVLILSKLR</sequence>
<protein>
    <recommendedName>
        <fullName evidence="1">Ig-like domain-containing protein</fullName>
    </recommendedName>
</protein>
<dbReference type="Pfam" id="PF13927">
    <property type="entry name" value="Ig_3"/>
    <property type="match status" value="1"/>
</dbReference>
<dbReference type="InterPro" id="IPR036179">
    <property type="entry name" value="Ig-like_dom_sf"/>
</dbReference>
<dbReference type="AlphaFoldDB" id="N6UF82"/>
<organism evidence="2">
    <name type="scientific">Dendroctonus ponderosae</name>
    <name type="common">Mountain pine beetle</name>
    <dbReference type="NCBI Taxonomy" id="77166"/>
    <lineage>
        <taxon>Eukaryota</taxon>
        <taxon>Metazoa</taxon>
        <taxon>Ecdysozoa</taxon>
        <taxon>Arthropoda</taxon>
        <taxon>Hexapoda</taxon>
        <taxon>Insecta</taxon>
        <taxon>Pterygota</taxon>
        <taxon>Neoptera</taxon>
        <taxon>Endopterygota</taxon>
        <taxon>Coleoptera</taxon>
        <taxon>Polyphaga</taxon>
        <taxon>Cucujiformia</taxon>
        <taxon>Curculionidae</taxon>
        <taxon>Scolytinae</taxon>
        <taxon>Dendroctonus</taxon>
    </lineage>
</organism>
<feature type="non-terminal residue" evidence="2">
    <location>
        <position position="1"/>
    </location>
</feature>
<evidence type="ECO:0000313" key="4">
    <source>
        <dbReference type="Proteomes" id="UP000030742"/>
    </source>
</evidence>
<gene>
    <name evidence="3" type="ORF">D910_03102</name>
    <name evidence="2" type="ORF">YQE_03172</name>
</gene>
<dbReference type="Gene3D" id="2.60.40.10">
    <property type="entry name" value="Immunoglobulins"/>
    <property type="match status" value="2"/>
</dbReference>
<dbReference type="EMBL" id="KB740546">
    <property type="protein sequence ID" value="ENN80400.1"/>
    <property type="molecule type" value="Genomic_DNA"/>
</dbReference>
<dbReference type="STRING" id="77166.N6UF82"/>